<dbReference type="EMBL" id="CABMJJ010000010">
    <property type="protein sequence ID" value="VVC04736.1"/>
    <property type="molecule type" value="Genomic_DNA"/>
</dbReference>
<sequence length="267" mass="29534">MAIIEGKQNLVLNMIETTIMEKIPVKKLRKGVLITGLPGIGLIGQVVGRYLVDELKAKKIATLFSPHFPHQVFMTKKGGMRLIRNSFYLCKGKTRDIVVLVGDIQAMSSVGQYEVAGKTLDYCRKIGVSEILTVGGYSTGKISEERRIFGVATSDPLREKLKKFNVIFGEAKGSIVGAAGLLPALCKFKDMEGACIMGETHGGYIDTASARQITLMLSKYLDIKVNLKKLNERAEESQKVLKKVQDEVQKTMEAQNEAMSRNVTYIR</sequence>
<dbReference type="PANTHER" id="PTHR35610:SF7">
    <property type="entry name" value="3-ISOPROPYLMALATE DEHYDRATASE"/>
    <property type="match status" value="1"/>
</dbReference>
<dbReference type="InterPro" id="IPR038389">
    <property type="entry name" value="PSMG2_sf"/>
</dbReference>
<evidence type="ECO:0000313" key="3">
    <source>
        <dbReference type="Proteomes" id="UP000789941"/>
    </source>
</evidence>
<dbReference type="SUPFAM" id="SSF159659">
    <property type="entry name" value="Cgl1923-like"/>
    <property type="match status" value="1"/>
</dbReference>
<evidence type="ECO:0000313" key="2">
    <source>
        <dbReference type="EMBL" id="VVC04736.1"/>
    </source>
</evidence>
<protein>
    <submittedName>
        <fullName evidence="2">PAC2 family protein</fullName>
    </submittedName>
</protein>
<dbReference type="Proteomes" id="UP000789941">
    <property type="component" value="Unassembled WGS sequence"/>
</dbReference>
<name>A0A5E4LY56_9ARCH</name>
<dbReference type="Pfam" id="PF09754">
    <property type="entry name" value="PAC2"/>
    <property type="match status" value="1"/>
</dbReference>
<gene>
    <name evidence="2" type="ORF">LFW2832_01085</name>
</gene>
<feature type="coiled-coil region" evidence="1">
    <location>
        <begin position="227"/>
        <end position="261"/>
    </location>
</feature>
<accession>A0A5E4LY56</accession>
<comment type="caution">
    <text evidence="2">The sequence shown here is derived from an EMBL/GenBank/DDBJ whole genome shotgun (WGS) entry which is preliminary data.</text>
</comment>
<reference evidence="2 3" key="1">
    <citation type="submission" date="2019-08" db="EMBL/GenBank/DDBJ databases">
        <authorList>
            <person name="Vazquez-Campos X."/>
        </authorList>
    </citation>
    <scope>NUCLEOTIDE SEQUENCE [LARGE SCALE GENOMIC DNA]</scope>
    <source>
        <strain evidence="2">LFW-283_2</strain>
    </source>
</reference>
<evidence type="ECO:0000256" key="1">
    <source>
        <dbReference type="SAM" id="Coils"/>
    </source>
</evidence>
<proteinExistence type="predicted"/>
<dbReference type="NCBIfam" id="TIGR00162">
    <property type="entry name" value="proteasome assembly chaperone family protein"/>
    <property type="match status" value="1"/>
</dbReference>
<keyword evidence="1" id="KW-0175">Coiled coil</keyword>
<dbReference type="InterPro" id="IPR019151">
    <property type="entry name" value="Proteasome_assmbl_chaperone_2"/>
</dbReference>
<dbReference type="InterPro" id="IPR004426">
    <property type="entry name" value="MJ1210-like"/>
</dbReference>
<organism evidence="2 3">
    <name type="scientific">Candidatus Bilamarchaeum dharawalense</name>
    <dbReference type="NCBI Taxonomy" id="2885759"/>
    <lineage>
        <taxon>Archaea</taxon>
        <taxon>Candidatus Micrarchaeota</taxon>
        <taxon>Candidatus Micrarchaeia</taxon>
        <taxon>Candidatus Anstonellales</taxon>
        <taxon>Candidatus Bilamarchaeaceae</taxon>
        <taxon>Candidatus Bilamarchaeum</taxon>
    </lineage>
</organism>
<dbReference type="AlphaFoldDB" id="A0A5E4LY56"/>
<dbReference type="PANTHER" id="PTHR35610">
    <property type="entry name" value="3-ISOPROPYLMALATE DEHYDRATASE-RELATED"/>
    <property type="match status" value="1"/>
</dbReference>
<dbReference type="Gene3D" id="3.40.50.10900">
    <property type="entry name" value="PAC-like subunit"/>
    <property type="match status" value="1"/>
</dbReference>